<evidence type="ECO:0000313" key="2">
    <source>
        <dbReference type="Proteomes" id="UP000626180"/>
    </source>
</evidence>
<dbReference type="Proteomes" id="UP000626180">
    <property type="component" value="Unassembled WGS sequence"/>
</dbReference>
<keyword evidence="1" id="KW-0378">Hydrolase</keyword>
<dbReference type="InterPro" id="IPR029058">
    <property type="entry name" value="AB_hydrolase_fold"/>
</dbReference>
<comment type="caution">
    <text evidence="1">The sequence shown here is derived from an EMBL/GenBank/DDBJ whole genome shotgun (WGS) entry which is preliminary data.</text>
</comment>
<dbReference type="SUPFAM" id="SSF53474">
    <property type="entry name" value="alpha/beta-Hydrolases"/>
    <property type="match status" value="1"/>
</dbReference>
<keyword evidence="2" id="KW-1185">Reference proteome</keyword>
<protein>
    <submittedName>
        <fullName evidence="1">Alpha/beta hydrolase</fullName>
    </submittedName>
</protein>
<name>A0ABS0FS55_PSELU</name>
<dbReference type="RefSeq" id="WP_196122199.1">
    <property type="nucleotide sequence ID" value="NZ_JADMCD010000014.1"/>
</dbReference>
<sequence length="325" mass="35613">MKILMIHGIGQEDSPKEELLKIWLETLINGIGQNRSTKEDLFKILAESLQAVQSNLLESPSVKQGLPRSRSVEMAYYGTTLAKLTNRSARTSFAVGMGAESTLVDEGDQDALKFISTVMEEFASKSQISDAQISAAMETSGGNAVPMDNFVFRRLVGLLRVVERISPSKGSILLRVIKQGHTYLYSPKAAKAVDDLVRPFLQKSPQVLITHSLGTVIAFKLLREMEEQGVTVTVPLLITMGSPLGLDAFKAKLGAPLYKPDSVQKWANFYDPSDFVTLGKPLNKKNFASNIYNDGTVDNKTDNCHGIIGYLPHKGVINAITKVLK</sequence>
<accession>A0ABS0FS55</accession>
<evidence type="ECO:0000313" key="1">
    <source>
        <dbReference type="EMBL" id="MBF8643132.1"/>
    </source>
</evidence>
<reference evidence="1 2" key="1">
    <citation type="submission" date="2020-10" db="EMBL/GenBank/DDBJ databases">
        <title>Genome sequences of Pseudomonas isolates.</title>
        <authorList>
            <person name="Wessels L."/>
            <person name="Reich F."/>
            <person name="Hammerl J."/>
        </authorList>
    </citation>
    <scope>NUCLEOTIDE SEQUENCE [LARGE SCALE GENOMIC DNA]</scope>
    <source>
        <strain evidence="1 2">20-MO00624-0</strain>
    </source>
</reference>
<gene>
    <name evidence="1" type="ORF">IRZ65_20895</name>
</gene>
<proteinExistence type="predicted"/>
<dbReference type="GO" id="GO:0016787">
    <property type="term" value="F:hydrolase activity"/>
    <property type="evidence" value="ECO:0007669"/>
    <property type="project" value="UniProtKB-KW"/>
</dbReference>
<organism evidence="1 2">
    <name type="scientific">Pseudomonas luteola</name>
    <dbReference type="NCBI Taxonomy" id="47886"/>
    <lineage>
        <taxon>Bacteria</taxon>
        <taxon>Pseudomonadati</taxon>
        <taxon>Pseudomonadota</taxon>
        <taxon>Gammaproteobacteria</taxon>
        <taxon>Pseudomonadales</taxon>
        <taxon>Pseudomonadaceae</taxon>
        <taxon>Pseudomonas</taxon>
    </lineage>
</organism>
<dbReference type="EMBL" id="JADMCD010000014">
    <property type="protein sequence ID" value="MBF8643132.1"/>
    <property type="molecule type" value="Genomic_DNA"/>
</dbReference>